<sequence length="592" mass="64055">MSSVVSVLIVIAVIAFLGVYLWWQSEAKKTHGTVVPLNQQAVADLVRGSFNGVLWKDVPGPGHINKKRRALRGEGATVSVDIEPAAQGGTEVSTWMSAWRSRYGFASFGGAAYRQKKRLLKRVDEALQEVPTNIVSVPSSPAGASTGPTGTVQPQGLRPVGGVPMRQSSAQGTEGNQRVQIADPGLHENDDRQLLYTFLSTWPLAAIFYGPLPAEDLLDQVLHAASAFRRSEPFGISFMHMSEPGMVWAMTENSRGAAILMFMEESKDSTLFLSHVLKPLESGMKAPVRHTMAGNGAVEREVAEYLDRFDVVEPWELPAMKDLRPADATTLPLSLRRSLSNWDHLSNQLYTRTLRDKDGDDVAVTLSPETASILCLGYVIGKSDDGDLSEIRWLEARTGYQLSWGEGAVLASRLLPVSSDVQSVDRDAQELVDVVAVALAEGPNANGTGGLTAAAGIAIPSNSQPQEGEAFDLDAVIRASKDDNFDPGQASAEHLKTIDSLVQIMNPIYESDESEALKPSIPHIVASCQQLVREDPRLIRFVQDINGMATRGALGDWAHDTRGGTLGEQGWSQLGEKLVAAFPGVDLVREDE</sequence>
<evidence type="ECO:0000313" key="3">
    <source>
        <dbReference type="Proteomes" id="UP000320244"/>
    </source>
</evidence>
<keyword evidence="1" id="KW-1133">Transmembrane helix</keyword>
<feature type="transmembrane region" description="Helical" evidence="1">
    <location>
        <begin position="6"/>
        <end position="23"/>
    </location>
</feature>
<protein>
    <submittedName>
        <fullName evidence="2">Uncharacterized protein</fullName>
    </submittedName>
</protein>
<dbReference type="EMBL" id="VCQV01000051">
    <property type="protein sequence ID" value="TWP32999.1"/>
    <property type="molecule type" value="Genomic_DNA"/>
</dbReference>
<comment type="caution">
    <text evidence="2">The sequence shown here is derived from an EMBL/GenBank/DDBJ whole genome shotgun (WGS) entry which is preliminary data.</text>
</comment>
<proteinExistence type="predicted"/>
<organism evidence="2 3">
    <name type="scientific">Leekyejoonella antrihumi</name>
    <dbReference type="NCBI Taxonomy" id="1660198"/>
    <lineage>
        <taxon>Bacteria</taxon>
        <taxon>Bacillati</taxon>
        <taxon>Actinomycetota</taxon>
        <taxon>Actinomycetes</taxon>
        <taxon>Micrococcales</taxon>
        <taxon>Dermacoccaceae</taxon>
        <taxon>Leekyejoonella</taxon>
    </lineage>
</organism>
<dbReference type="RefSeq" id="WP_146320792.1">
    <property type="nucleotide sequence ID" value="NZ_VCQV01000051.1"/>
</dbReference>
<dbReference type="Proteomes" id="UP000320244">
    <property type="component" value="Unassembled WGS sequence"/>
</dbReference>
<reference evidence="2 3" key="1">
    <citation type="submission" date="2019-05" db="EMBL/GenBank/DDBJ databases">
        <authorList>
            <person name="Lee S.D."/>
        </authorList>
    </citation>
    <scope>NUCLEOTIDE SEQUENCE [LARGE SCALE GENOMIC DNA]</scope>
    <source>
        <strain evidence="2 3">C5-26</strain>
    </source>
</reference>
<keyword evidence="1" id="KW-0472">Membrane</keyword>
<evidence type="ECO:0000313" key="2">
    <source>
        <dbReference type="EMBL" id="TWP32999.1"/>
    </source>
</evidence>
<gene>
    <name evidence="2" type="ORF">FGL98_22655</name>
</gene>
<dbReference type="OrthoDB" id="4939693at2"/>
<name>A0A563DS53_9MICO</name>
<reference evidence="2 3" key="2">
    <citation type="submission" date="2019-08" db="EMBL/GenBank/DDBJ databases">
        <title>Jejuicoccus antrihumi gen. nov., sp. nov., a new member of the family Dermacoccaceae isolated from a cave.</title>
        <authorList>
            <person name="Schumann P."/>
            <person name="Kim I.S."/>
        </authorList>
    </citation>
    <scope>NUCLEOTIDE SEQUENCE [LARGE SCALE GENOMIC DNA]</scope>
    <source>
        <strain evidence="2 3">C5-26</strain>
    </source>
</reference>
<keyword evidence="1" id="KW-0812">Transmembrane</keyword>
<keyword evidence="3" id="KW-1185">Reference proteome</keyword>
<accession>A0A563DS53</accession>
<evidence type="ECO:0000256" key="1">
    <source>
        <dbReference type="SAM" id="Phobius"/>
    </source>
</evidence>
<dbReference type="AlphaFoldDB" id="A0A563DS53"/>